<dbReference type="InterPro" id="IPR010384">
    <property type="entry name" value="MtfA_fam"/>
</dbReference>
<reference evidence="1 2" key="1">
    <citation type="submission" date="2016-11" db="EMBL/GenBank/DDBJ databases">
        <authorList>
            <person name="Jaros S."/>
            <person name="Januszkiewicz K."/>
            <person name="Wedrychowicz H."/>
        </authorList>
    </citation>
    <scope>NUCLEOTIDE SEQUENCE [LARGE SCALE GENOMIC DNA]</scope>
    <source>
        <strain evidence="1 2">DSM 24574</strain>
    </source>
</reference>
<dbReference type="Gene3D" id="3.40.390.10">
    <property type="entry name" value="Collagenase (Catalytic Domain)"/>
    <property type="match status" value="1"/>
</dbReference>
<dbReference type="GO" id="GO:0005829">
    <property type="term" value="C:cytosol"/>
    <property type="evidence" value="ECO:0007669"/>
    <property type="project" value="TreeGrafter"/>
</dbReference>
<evidence type="ECO:0000313" key="2">
    <source>
        <dbReference type="Proteomes" id="UP000184212"/>
    </source>
</evidence>
<dbReference type="EMBL" id="FQWQ01000001">
    <property type="protein sequence ID" value="SHG55873.1"/>
    <property type="molecule type" value="Genomic_DNA"/>
</dbReference>
<dbReference type="AlphaFoldDB" id="A0A1M5KUP6"/>
<name>A0A1M5KUP6_9BACT</name>
<dbReference type="Pfam" id="PF06167">
    <property type="entry name" value="Peptidase_M90"/>
    <property type="match status" value="1"/>
</dbReference>
<keyword evidence="2" id="KW-1185">Reference proteome</keyword>
<dbReference type="InterPro" id="IPR042252">
    <property type="entry name" value="MtfA_N"/>
</dbReference>
<dbReference type="GO" id="GO:0008237">
    <property type="term" value="F:metallopeptidase activity"/>
    <property type="evidence" value="ECO:0007669"/>
    <property type="project" value="InterPro"/>
</dbReference>
<dbReference type="GO" id="GO:0004177">
    <property type="term" value="F:aminopeptidase activity"/>
    <property type="evidence" value="ECO:0007669"/>
    <property type="project" value="TreeGrafter"/>
</dbReference>
<gene>
    <name evidence="1" type="ORF">SAMN04488109_0821</name>
</gene>
<evidence type="ECO:0008006" key="3">
    <source>
        <dbReference type="Google" id="ProtNLM"/>
    </source>
</evidence>
<dbReference type="InterPro" id="IPR024079">
    <property type="entry name" value="MetalloPept_cat_dom_sf"/>
</dbReference>
<organism evidence="1 2">
    <name type="scientific">Chryseolinea serpens</name>
    <dbReference type="NCBI Taxonomy" id="947013"/>
    <lineage>
        <taxon>Bacteria</taxon>
        <taxon>Pseudomonadati</taxon>
        <taxon>Bacteroidota</taxon>
        <taxon>Cytophagia</taxon>
        <taxon>Cytophagales</taxon>
        <taxon>Fulvivirgaceae</taxon>
        <taxon>Chryseolinea</taxon>
    </lineage>
</organism>
<dbReference type="CDD" id="cd20169">
    <property type="entry name" value="Peptidase_M90_mtfA"/>
    <property type="match status" value="1"/>
</dbReference>
<dbReference type="SUPFAM" id="SSF55486">
    <property type="entry name" value="Metalloproteases ('zincins'), catalytic domain"/>
    <property type="match status" value="1"/>
</dbReference>
<dbReference type="PANTHER" id="PTHR30164">
    <property type="entry name" value="MTFA PEPTIDASE"/>
    <property type="match status" value="1"/>
</dbReference>
<proteinExistence type="predicted"/>
<dbReference type="Pfam" id="PF02810">
    <property type="entry name" value="SEC-C"/>
    <property type="match status" value="1"/>
</dbReference>
<accession>A0A1M5KUP6</accession>
<evidence type="ECO:0000313" key="1">
    <source>
        <dbReference type="EMBL" id="SHG55873.1"/>
    </source>
</evidence>
<dbReference type="STRING" id="947013.SAMN04488109_0821"/>
<dbReference type="SUPFAM" id="SSF103642">
    <property type="entry name" value="Sec-C motif"/>
    <property type="match status" value="1"/>
</dbReference>
<dbReference type="InterPro" id="IPR004027">
    <property type="entry name" value="SEC_C_motif"/>
</dbReference>
<dbReference type="PANTHER" id="PTHR30164:SF2">
    <property type="entry name" value="PROTEIN MTFA"/>
    <property type="match status" value="1"/>
</dbReference>
<protein>
    <recommendedName>
        <fullName evidence="3">Peptidase</fullName>
    </recommendedName>
</protein>
<sequence>MIPFLLIIAFIIVFSIFYSGQHRKKKATGDFPPSWRLVLDEKVGFYRNLSDDEKKRFENDVMRFLVNVRVTGIETTVDITDKLLVASSAAIPVFGFPEWDYTFLDEVLLYPGHFDRDYDIGSKDEAILGMVGSGNLQGKMILSKPALHEGFSNKSDKHNVGIHEFIHLLDKEDGSIDGIPTILNNKAYARPWLDLIHASIKDILKGKSDIDVYGATNESEFLAVVGEYFFERPELLKKNHPDLYALLAQAFHQDMAAKRDVPAKATIERNDPCPCGKGEKFKKCCGA</sequence>
<dbReference type="Gene3D" id="1.10.472.150">
    <property type="entry name" value="Glucose-regulated metallo-peptidase M90, N-terminal domain"/>
    <property type="match status" value="1"/>
</dbReference>
<dbReference type="OrthoDB" id="9786424at2"/>
<dbReference type="RefSeq" id="WP_073131312.1">
    <property type="nucleotide sequence ID" value="NZ_FQWQ01000001.1"/>
</dbReference>
<dbReference type="Proteomes" id="UP000184212">
    <property type="component" value="Unassembled WGS sequence"/>
</dbReference>